<dbReference type="PANTHER" id="PTHR36222">
    <property type="entry name" value="SERINE PROTEASE INHIBITOR RV3364C"/>
    <property type="match status" value="1"/>
</dbReference>
<dbReference type="EMBL" id="BONX01000004">
    <property type="protein sequence ID" value="GIG94304.1"/>
    <property type="molecule type" value="Genomic_DNA"/>
</dbReference>
<dbReference type="SMART" id="SM00960">
    <property type="entry name" value="Robl_LC7"/>
    <property type="match status" value="1"/>
</dbReference>
<evidence type="ECO:0000259" key="1">
    <source>
        <dbReference type="SMART" id="SM00960"/>
    </source>
</evidence>
<sequence>MTTNSTPGNDLTWMLDELVEVPDVVYAVVLSTDGLIVQKSTSLTQDAAELLAAGASSLHSVAAGMGRRFDSGQVLQVIIEYDGRTLFVAAAGQNARLAVLCEQTVDMGTVAYEMSRLVTRIGEHLGAEVRRTATAVNGQQGRGYGV</sequence>
<keyword evidence="3" id="KW-1185">Reference proteome</keyword>
<dbReference type="InterPro" id="IPR053141">
    <property type="entry name" value="Mycobact_SerProt_Inhib_Rv3364c"/>
</dbReference>
<dbReference type="InterPro" id="IPR004942">
    <property type="entry name" value="Roadblock/LAMTOR2_dom"/>
</dbReference>
<gene>
    <name evidence="2" type="ORF">Pma05_08770</name>
</gene>
<dbReference type="SUPFAM" id="SSF103196">
    <property type="entry name" value="Roadblock/LC7 domain"/>
    <property type="match status" value="1"/>
</dbReference>
<dbReference type="PANTHER" id="PTHR36222:SF1">
    <property type="entry name" value="SERINE PROTEASE INHIBITOR RV3364C"/>
    <property type="match status" value="1"/>
</dbReference>
<organism evidence="2 3">
    <name type="scientific">Plantactinospora mayteni</name>
    <dbReference type="NCBI Taxonomy" id="566021"/>
    <lineage>
        <taxon>Bacteria</taxon>
        <taxon>Bacillati</taxon>
        <taxon>Actinomycetota</taxon>
        <taxon>Actinomycetes</taxon>
        <taxon>Micromonosporales</taxon>
        <taxon>Micromonosporaceae</taxon>
        <taxon>Plantactinospora</taxon>
    </lineage>
</organism>
<name>A0ABQ4EHW4_9ACTN</name>
<dbReference type="Pfam" id="PF03259">
    <property type="entry name" value="Robl_LC7"/>
    <property type="match status" value="1"/>
</dbReference>
<comment type="caution">
    <text evidence="2">The sequence shown here is derived from an EMBL/GenBank/DDBJ whole genome shotgun (WGS) entry which is preliminary data.</text>
</comment>
<reference evidence="2 3" key="1">
    <citation type="submission" date="2021-01" db="EMBL/GenBank/DDBJ databases">
        <title>Whole genome shotgun sequence of Plantactinospora mayteni NBRC 109088.</title>
        <authorList>
            <person name="Komaki H."/>
            <person name="Tamura T."/>
        </authorList>
    </citation>
    <scope>NUCLEOTIDE SEQUENCE [LARGE SCALE GENOMIC DNA]</scope>
    <source>
        <strain evidence="2 3">NBRC 109088</strain>
    </source>
</reference>
<dbReference type="RefSeq" id="WP_307836836.1">
    <property type="nucleotide sequence ID" value="NZ_BAAAZQ010000002.1"/>
</dbReference>
<accession>A0ABQ4EHW4</accession>
<dbReference type="Proteomes" id="UP000621500">
    <property type="component" value="Unassembled WGS sequence"/>
</dbReference>
<evidence type="ECO:0000313" key="2">
    <source>
        <dbReference type="EMBL" id="GIG94304.1"/>
    </source>
</evidence>
<feature type="domain" description="Roadblock/LAMTOR2" evidence="1">
    <location>
        <begin position="12"/>
        <end position="101"/>
    </location>
</feature>
<dbReference type="Gene3D" id="3.30.450.30">
    <property type="entry name" value="Dynein light chain 2a, cytoplasmic"/>
    <property type="match status" value="1"/>
</dbReference>
<evidence type="ECO:0000313" key="3">
    <source>
        <dbReference type="Proteomes" id="UP000621500"/>
    </source>
</evidence>
<proteinExistence type="predicted"/>
<protein>
    <submittedName>
        <fullName evidence="2">Dynein regulation protein LC7</fullName>
    </submittedName>
</protein>